<dbReference type="CDD" id="cd01065">
    <property type="entry name" value="NAD_bind_Shikimate_DH"/>
    <property type="match status" value="1"/>
</dbReference>
<reference evidence="2" key="1">
    <citation type="submission" date="2013-08" db="EMBL/GenBank/DDBJ databases">
        <authorList>
            <person name="Mendez C."/>
            <person name="Richter M."/>
            <person name="Ferrer M."/>
            <person name="Sanchez J."/>
        </authorList>
    </citation>
    <scope>NUCLEOTIDE SEQUENCE</scope>
</reference>
<dbReference type="InterPro" id="IPR041121">
    <property type="entry name" value="SDH_C"/>
</dbReference>
<name>T1A4S4_9ZZZZ</name>
<dbReference type="InterPro" id="IPR022893">
    <property type="entry name" value="Shikimate_DH_fam"/>
</dbReference>
<organism evidence="2">
    <name type="scientific">mine drainage metagenome</name>
    <dbReference type="NCBI Taxonomy" id="410659"/>
    <lineage>
        <taxon>unclassified sequences</taxon>
        <taxon>metagenomes</taxon>
        <taxon>ecological metagenomes</taxon>
    </lineage>
</organism>
<comment type="caution">
    <text evidence="2">The sequence shown here is derived from an EMBL/GenBank/DDBJ whole genome shotgun (WGS) entry which is preliminary data.</text>
</comment>
<dbReference type="PANTHER" id="PTHR21089:SF1">
    <property type="entry name" value="BIFUNCTIONAL 3-DEHYDROQUINATE DEHYDRATASE_SHIKIMATE DEHYDROGENASE, CHLOROPLASTIC"/>
    <property type="match status" value="1"/>
</dbReference>
<reference evidence="2" key="2">
    <citation type="journal article" date="2014" name="ISME J.">
        <title>Microbial stratification in low pH oxic and suboxic macroscopic growths along an acid mine drainage.</title>
        <authorList>
            <person name="Mendez-Garcia C."/>
            <person name="Mesa V."/>
            <person name="Sprenger R.R."/>
            <person name="Richter M."/>
            <person name="Diez M.S."/>
            <person name="Solano J."/>
            <person name="Bargiela R."/>
            <person name="Golyshina O.V."/>
            <person name="Manteca A."/>
            <person name="Ramos J.L."/>
            <person name="Gallego J.R."/>
            <person name="Llorente I."/>
            <person name="Martins Dos Santos V.A."/>
            <person name="Jensen O.N."/>
            <person name="Pelaez A.I."/>
            <person name="Sanchez J."/>
            <person name="Ferrer M."/>
        </authorList>
    </citation>
    <scope>NUCLEOTIDE SEQUENCE</scope>
</reference>
<feature type="non-terminal residue" evidence="2">
    <location>
        <position position="186"/>
    </location>
</feature>
<accession>T1A4S4</accession>
<dbReference type="EC" id="1.-.-.-" evidence="2"/>
<dbReference type="AlphaFoldDB" id="T1A4S4"/>
<dbReference type="GO" id="GO:0005829">
    <property type="term" value="C:cytosol"/>
    <property type="evidence" value="ECO:0007669"/>
    <property type="project" value="TreeGrafter"/>
</dbReference>
<dbReference type="Pfam" id="PF18317">
    <property type="entry name" value="SDH_C"/>
    <property type="match status" value="1"/>
</dbReference>
<dbReference type="PANTHER" id="PTHR21089">
    <property type="entry name" value="SHIKIMATE DEHYDROGENASE"/>
    <property type="match status" value="1"/>
</dbReference>
<dbReference type="EMBL" id="AUZX01008555">
    <property type="protein sequence ID" value="EQD55606.1"/>
    <property type="molecule type" value="Genomic_DNA"/>
</dbReference>
<dbReference type="InterPro" id="IPR036291">
    <property type="entry name" value="NAD(P)-bd_dom_sf"/>
</dbReference>
<proteinExistence type="predicted"/>
<dbReference type="GO" id="GO:0004764">
    <property type="term" value="F:shikimate 3-dehydrogenase (NADP+) activity"/>
    <property type="evidence" value="ECO:0007669"/>
    <property type="project" value="InterPro"/>
</dbReference>
<evidence type="ECO:0000259" key="1">
    <source>
        <dbReference type="Pfam" id="PF18317"/>
    </source>
</evidence>
<gene>
    <name evidence="2" type="ORF">B1A_11886</name>
</gene>
<dbReference type="SUPFAM" id="SSF51735">
    <property type="entry name" value="NAD(P)-binding Rossmann-fold domains"/>
    <property type="match status" value="1"/>
</dbReference>
<dbReference type="Gene3D" id="3.40.50.720">
    <property type="entry name" value="NAD(P)-binding Rossmann-like Domain"/>
    <property type="match status" value="1"/>
</dbReference>
<sequence>MERFLSANGLSTPSSVVVFGAGGSARAVLWALPRLGAERVLIVNRTKKRGEDLLGLLPSGKIRTQAAALDDPDWRKELPRASPSLFVNTLSLSAYAGSAHPFPPLAEMPLDGAILYDLSYASHRPGSNSSSGKTPFLGSGDPFRAPCQNGLGMLLLQGALSFELWTGQGAPVEAMESALKGGDKTE</sequence>
<dbReference type="GO" id="GO:0050661">
    <property type="term" value="F:NADP binding"/>
    <property type="evidence" value="ECO:0007669"/>
    <property type="project" value="TreeGrafter"/>
</dbReference>
<evidence type="ECO:0000313" key="2">
    <source>
        <dbReference type="EMBL" id="EQD55606.1"/>
    </source>
</evidence>
<keyword evidence="2" id="KW-0560">Oxidoreductase</keyword>
<dbReference type="GO" id="GO:0019632">
    <property type="term" value="P:shikimate metabolic process"/>
    <property type="evidence" value="ECO:0007669"/>
    <property type="project" value="TreeGrafter"/>
</dbReference>
<dbReference type="GO" id="GO:0009423">
    <property type="term" value="P:chorismate biosynthetic process"/>
    <property type="evidence" value="ECO:0007669"/>
    <property type="project" value="TreeGrafter"/>
</dbReference>
<feature type="domain" description="SDH C-terminal" evidence="1">
    <location>
        <begin position="150"/>
        <end position="180"/>
    </location>
</feature>
<protein>
    <submittedName>
        <fullName evidence="2">Shikimate 5-dehydrogenase</fullName>
        <ecNumber evidence="2">1.-.-.-</ecNumber>
    </submittedName>
</protein>